<dbReference type="Proteomes" id="UP000324091">
    <property type="component" value="Chromosome 19"/>
</dbReference>
<name>A0A5C6NTZ0_9TELE</name>
<keyword evidence="2" id="KW-1185">Reference proteome</keyword>
<accession>A0A5C6NTZ0</accession>
<protein>
    <submittedName>
        <fullName evidence="1">Uncharacterized protein</fullName>
    </submittedName>
</protein>
<proteinExistence type="predicted"/>
<gene>
    <name evidence="1" type="ORF">D4764_19G0008760</name>
</gene>
<reference evidence="1 2" key="1">
    <citation type="submission" date="2019-04" db="EMBL/GenBank/DDBJ databases">
        <title>Chromosome genome assembly for Takifugu flavidus.</title>
        <authorList>
            <person name="Xiao S."/>
        </authorList>
    </citation>
    <scope>NUCLEOTIDE SEQUENCE [LARGE SCALE GENOMIC DNA]</scope>
    <source>
        <strain evidence="1">HTHZ2018</strain>
        <tissue evidence="1">Muscle</tissue>
    </source>
</reference>
<dbReference type="AlphaFoldDB" id="A0A5C6NTZ0"/>
<evidence type="ECO:0000313" key="2">
    <source>
        <dbReference type="Proteomes" id="UP000324091"/>
    </source>
</evidence>
<dbReference type="EMBL" id="RHFK02000011">
    <property type="protein sequence ID" value="TWW69077.1"/>
    <property type="molecule type" value="Genomic_DNA"/>
</dbReference>
<sequence>MGSALLRERRLASRSNFKHSGRNRNRNHRGFLTYRSPTRFLLPAAEPSSKICGERERRVREAGRWGEKRRTGAMAELSKLGELGRSGGREREDGSAACETWLLEVEGLRGNYDNTAGPAEYHSLGTVFIIMAIICHCNGFHTTQNRLSRKERNVVHASTLGGNDPP</sequence>
<comment type="caution">
    <text evidence="1">The sequence shown here is derived from an EMBL/GenBank/DDBJ whole genome shotgun (WGS) entry which is preliminary data.</text>
</comment>
<evidence type="ECO:0000313" key="1">
    <source>
        <dbReference type="EMBL" id="TWW69077.1"/>
    </source>
</evidence>
<organism evidence="1 2">
    <name type="scientific">Takifugu flavidus</name>
    <name type="common">sansaifugu</name>
    <dbReference type="NCBI Taxonomy" id="433684"/>
    <lineage>
        <taxon>Eukaryota</taxon>
        <taxon>Metazoa</taxon>
        <taxon>Chordata</taxon>
        <taxon>Craniata</taxon>
        <taxon>Vertebrata</taxon>
        <taxon>Euteleostomi</taxon>
        <taxon>Actinopterygii</taxon>
        <taxon>Neopterygii</taxon>
        <taxon>Teleostei</taxon>
        <taxon>Neoteleostei</taxon>
        <taxon>Acanthomorphata</taxon>
        <taxon>Eupercaria</taxon>
        <taxon>Tetraodontiformes</taxon>
        <taxon>Tetradontoidea</taxon>
        <taxon>Tetraodontidae</taxon>
        <taxon>Takifugu</taxon>
    </lineage>
</organism>